<keyword evidence="7 9" id="KW-1133">Transmembrane helix</keyword>
<keyword evidence="2" id="KW-1003">Cell membrane</keyword>
<dbReference type="GO" id="GO:0012505">
    <property type="term" value="C:endomembrane system"/>
    <property type="evidence" value="ECO:0007669"/>
    <property type="project" value="UniProtKB-SubCell"/>
</dbReference>
<keyword evidence="3" id="KW-0328">Glycosyltransferase</keyword>
<dbReference type="InterPro" id="IPR029044">
    <property type="entry name" value="Nucleotide-diphossugar_trans"/>
</dbReference>
<feature type="transmembrane region" description="Helical" evidence="9">
    <location>
        <begin position="650"/>
        <end position="671"/>
    </location>
</feature>
<comment type="subcellular location">
    <subcellularLocation>
        <location evidence="1">Endomembrane system</location>
        <topology evidence="1">Multi-pass membrane protein</topology>
    </subcellularLocation>
</comment>
<evidence type="ECO:0000313" key="13">
    <source>
        <dbReference type="Proteomes" id="UP000011991"/>
    </source>
</evidence>
<feature type="domain" description="Glycosyltransferase 2-like" evidence="10">
    <location>
        <begin position="5"/>
        <end position="166"/>
    </location>
</feature>
<dbReference type="Proteomes" id="UP000011991">
    <property type="component" value="Unassembled WGS sequence"/>
</dbReference>
<dbReference type="PANTHER" id="PTHR48090:SF3">
    <property type="entry name" value="UNDECAPRENYL-PHOSPHATE 4-DEOXY-4-FORMAMIDO-L-ARABINOSE TRANSFERASE"/>
    <property type="match status" value="1"/>
</dbReference>
<dbReference type="InterPro" id="IPR050256">
    <property type="entry name" value="Glycosyltransferase_2"/>
</dbReference>
<dbReference type="AlphaFoldDB" id="M5RRA9"/>
<keyword evidence="6" id="KW-0448">Lipopolysaccharide biosynthesis</keyword>
<sequence>MPTISLILPAFNEADVIARAIDEADVALSQMSDAYEIIVVDDGSSDGTASIVRQSALLNDHVRLIEHSPNQGYGAAIRSGFAAAENELVAFTDADCQFDLTELDRFVLLSDRYDIVCGYRIDRKDTSLRCWYSKVYNLLVRRLLGVEVRDVDCALKMFHRDVAKELRITSDGFLVNSELLTQAKHLGHSVVEVGVSHRPRLLGESTVSLRHIPAVLTALLRYWWNEVQFPRTSLTHKRADIENAARLGVVFTRDQWLQVGLLFLAALFMLTNLNYPLIDRDETRYAEIPREMVATGNWLLPQLNFQTYYDKPPLLYWLCAICYKLFGVSETSARLVPAVAALATLASTMFFSSRLFGKRIGLLAGVVLMLSVGFAFTSRYLLLDGVLSLFVSLSLFTAYEAIRDPVCGRKLANSATYFRFRRIGDVQLGWWIASGVCIGLAFLTKGPIAVVLWLPPVMVMTWLSDAHARLRWWHYGIIGAVATLIAAPWFILVHQRDPSFLIEFFYKHNVARFAGEFHAKPFWFFIPVLLVAGHPWSFLTIPYAKFLFGGGEAERKRRLPAVGYLLLWSGWCFTFFSLSRCKLPTYLLPAAPALALMMGHYLDAVLRHGGNLSRYFFARFWSARIATATTCFAGVAFVLFVMIATRSATMVLFGWAMFWTCLTMSSLLLMTDRSQAKIAWASSSVVAFLFAVMVMHQIVPDYSRSRTLFGDTSPLVEQLPTESHPAIATVKHEFSGVPFYLDRNDIPNFLNLRGEGLSDFVAIHGSAVLIVDDQVEFEALRKQLPSDSRLAEIGRRGAACIYRATMKPPVPRIAKAAKSSDR</sequence>
<dbReference type="EMBL" id="ANOG01000949">
    <property type="protein sequence ID" value="EMI16504.1"/>
    <property type="molecule type" value="Genomic_DNA"/>
</dbReference>
<evidence type="ECO:0000256" key="6">
    <source>
        <dbReference type="ARBA" id="ARBA00022985"/>
    </source>
</evidence>
<dbReference type="PATRIC" id="fig|1265738.3.peg.6558"/>
<accession>M5RRA9</accession>
<dbReference type="GO" id="GO:0099621">
    <property type="term" value="F:undecaprenyl-phosphate 4-deoxy-4-formamido-L-arabinose transferase activity"/>
    <property type="evidence" value="ECO:0007669"/>
    <property type="project" value="TreeGrafter"/>
</dbReference>
<comment type="caution">
    <text evidence="12">The sequence shown here is derived from an EMBL/GenBank/DDBJ whole genome shotgun (WGS) entry which is preliminary data.</text>
</comment>
<feature type="transmembrane region" description="Helical" evidence="9">
    <location>
        <begin position="472"/>
        <end position="491"/>
    </location>
</feature>
<evidence type="ECO:0000256" key="2">
    <source>
        <dbReference type="ARBA" id="ARBA00022475"/>
    </source>
</evidence>
<keyword evidence="5 9" id="KW-0812">Transmembrane</keyword>
<dbReference type="GO" id="GO:0009103">
    <property type="term" value="P:lipopolysaccharide biosynthetic process"/>
    <property type="evidence" value="ECO:0007669"/>
    <property type="project" value="UniProtKB-KW"/>
</dbReference>
<feature type="transmembrane region" description="Helical" evidence="9">
    <location>
        <begin position="522"/>
        <end position="541"/>
    </location>
</feature>
<dbReference type="GO" id="GO:0006493">
    <property type="term" value="P:protein O-linked glycosylation"/>
    <property type="evidence" value="ECO:0007669"/>
    <property type="project" value="InterPro"/>
</dbReference>
<evidence type="ECO:0000313" key="12">
    <source>
        <dbReference type="EMBL" id="EMI16504.1"/>
    </source>
</evidence>
<keyword evidence="8 9" id="KW-0472">Membrane</keyword>
<feature type="transmembrane region" description="Helical" evidence="9">
    <location>
        <begin position="561"/>
        <end position="579"/>
    </location>
</feature>
<feature type="transmembrane region" description="Helical" evidence="9">
    <location>
        <begin position="360"/>
        <end position="376"/>
    </location>
</feature>
<evidence type="ECO:0000256" key="4">
    <source>
        <dbReference type="ARBA" id="ARBA00022679"/>
    </source>
</evidence>
<feature type="domain" description="ArnT-like N-terminal" evidence="11">
    <location>
        <begin position="280"/>
        <end position="501"/>
    </location>
</feature>
<feature type="transmembrane region" description="Helical" evidence="9">
    <location>
        <begin position="382"/>
        <end position="402"/>
    </location>
</feature>
<evidence type="ECO:0000259" key="11">
    <source>
        <dbReference type="Pfam" id="PF02366"/>
    </source>
</evidence>
<dbReference type="InterPro" id="IPR003342">
    <property type="entry name" value="ArnT-like_N"/>
</dbReference>
<dbReference type="CDD" id="cd04179">
    <property type="entry name" value="DPM_DPG-synthase_like"/>
    <property type="match status" value="1"/>
</dbReference>
<feature type="transmembrane region" description="Helical" evidence="9">
    <location>
        <begin position="423"/>
        <end position="442"/>
    </location>
</feature>
<feature type="transmembrane region" description="Helical" evidence="9">
    <location>
        <begin position="256"/>
        <end position="275"/>
    </location>
</feature>
<dbReference type="GO" id="GO:0000030">
    <property type="term" value="F:mannosyltransferase activity"/>
    <property type="evidence" value="ECO:0007669"/>
    <property type="project" value="InterPro"/>
</dbReference>
<evidence type="ECO:0000256" key="9">
    <source>
        <dbReference type="SAM" id="Phobius"/>
    </source>
</evidence>
<dbReference type="InterPro" id="IPR001173">
    <property type="entry name" value="Glyco_trans_2-like"/>
</dbReference>
<gene>
    <name evidence="12" type="ORF">RMSM_06573</name>
</gene>
<feature type="transmembrane region" description="Helical" evidence="9">
    <location>
        <begin position="623"/>
        <end position="644"/>
    </location>
</feature>
<evidence type="ECO:0000259" key="10">
    <source>
        <dbReference type="Pfam" id="PF00535"/>
    </source>
</evidence>
<reference evidence="12 13" key="1">
    <citation type="journal article" date="2013" name="Mar. Genomics">
        <title>Expression of sulfatases in Rhodopirellula baltica and the diversity of sulfatases in the genus Rhodopirellula.</title>
        <authorList>
            <person name="Wegner C.E."/>
            <person name="Richter-Heitmann T."/>
            <person name="Klindworth A."/>
            <person name="Klockow C."/>
            <person name="Richter M."/>
            <person name="Achstetter T."/>
            <person name="Glockner F.O."/>
            <person name="Harder J."/>
        </authorList>
    </citation>
    <scope>NUCLEOTIDE SEQUENCE [LARGE SCALE GENOMIC DNA]</scope>
    <source>
        <strain evidence="12 13">SM1</strain>
    </source>
</reference>
<dbReference type="Pfam" id="PF02366">
    <property type="entry name" value="PMT"/>
    <property type="match status" value="1"/>
</dbReference>
<feature type="transmembrane region" description="Helical" evidence="9">
    <location>
        <begin position="678"/>
        <end position="699"/>
    </location>
</feature>
<organism evidence="12 13">
    <name type="scientific">Rhodopirellula maiorica SM1</name>
    <dbReference type="NCBI Taxonomy" id="1265738"/>
    <lineage>
        <taxon>Bacteria</taxon>
        <taxon>Pseudomonadati</taxon>
        <taxon>Planctomycetota</taxon>
        <taxon>Planctomycetia</taxon>
        <taxon>Pirellulales</taxon>
        <taxon>Pirellulaceae</taxon>
        <taxon>Novipirellula</taxon>
    </lineage>
</organism>
<keyword evidence="4 12" id="KW-0808">Transferase</keyword>
<dbReference type="GO" id="GO:0005886">
    <property type="term" value="C:plasma membrane"/>
    <property type="evidence" value="ECO:0007669"/>
    <property type="project" value="TreeGrafter"/>
</dbReference>
<evidence type="ECO:0000256" key="3">
    <source>
        <dbReference type="ARBA" id="ARBA00022676"/>
    </source>
</evidence>
<evidence type="ECO:0000256" key="8">
    <source>
        <dbReference type="ARBA" id="ARBA00023136"/>
    </source>
</evidence>
<dbReference type="SUPFAM" id="SSF53448">
    <property type="entry name" value="Nucleotide-diphospho-sugar transferases"/>
    <property type="match status" value="1"/>
</dbReference>
<evidence type="ECO:0000256" key="1">
    <source>
        <dbReference type="ARBA" id="ARBA00004127"/>
    </source>
</evidence>
<keyword evidence="13" id="KW-1185">Reference proteome</keyword>
<dbReference type="Gene3D" id="3.90.550.10">
    <property type="entry name" value="Spore Coat Polysaccharide Biosynthesis Protein SpsA, Chain A"/>
    <property type="match status" value="1"/>
</dbReference>
<dbReference type="PANTHER" id="PTHR48090">
    <property type="entry name" value="UNDECAPRENYL-PHOSPHATE 4-DEOXY-4-FORMAMIDO-L-ARABINOSE TRANSFERASE-RELATED"/>
    <property type="match status" value="1"/>
</dbReference>
<feature type="transmembrane region" description="Helical" evidence="9">
    <location>
        <begin position="585"/>
        <end position="602"/>
    </location>
</feature>
<dbReference type="Pfam" id="PF00535">
    <property type="entry name" value="Glycos_transf_2"/>
    <property type="match status" value="1"/>
</dbReference>
<evidence type="ECO:0000256" key="7">
    <source>
        <dbReference type="ARBA" id="ARBA00022989"/>
    </source>
</evidence>
<name>M5RRA9_9BACT</name>
<proteinExistence type="predicted"/>
<protein>
    <submittedName>
        <fullName evidence="12">Glycosyl transferase family protein</fullName>
    </submittedName>
</protein>
<evidence type="ECO:0000256" key="5">
    <source>
        <dbReference type="ARBA" id="ARBA00022692"/>
    </source>
</evidence>